<dbReference type="PANTHER" id="PTHR45339:SF1">
    <property type="entry name" value="HYBRID SIGNAL TRANSDUCTION HISTIDINE KINASE J"/>
    <property type="match status" value="1"/>
</dbReference>
<dbReference type="InterPro" id="IPR003594">
    <property type="entry name" value="HATPase_dom"/>
</dbReference>
<dbReference type="GO" id="GO:0000155">
    <property type="term" value="F:phosphorelay sensor kinase activity"/>
    <property type="evidence" value="ECO:0007669"/>
    <property type="project" value="InterPro"/>
</dbReference>
<dbReference type="PANTHER" id="PTHR45339">
    <property type="entry name" value="HYBRID SIGNAL TRANSDUCTION HISTIDINE KINASE J"/>
    <property type="match status" value="1"/>
</dbReference>
<dbReference type="InterPro" id="IPR001789">
    <property type="entry name" value="Sig_transdc_resp-reg_receiver"/>
</dbReference>
<dbReference type="AlphaFoldDB" id="A0A3L9Y7Q9"/>
<keyword evidence="10" id="KW-1185">Reference proteome</keyword>
<gene>
    <name evidence="9" type="ORF">BXY75_3273</name>
</gene>
<dbReference type="PRINTS" id="PR00344">
    <property type="entry name" value="BCTRLSENSOR"/>
</dbReference>
<dbReference type="CDD" id="cd17546">
    <property type="entry name" value="REC_hyHK_CKI1_RcsC-like"/>
    <property type="match status" value="1"/>
</dbReference>
<dbReference type="CDD" id="cd16922">
    <property type="entry name" value="HATPase_EvgS-ArcB-TorS-like"/>
    <property type="match status" value="1"/>
</dbReference>
<dbReference type="CDD" id="cd00082">
    <property type="entry name" value="HisKA"/>
    <property type="match status" value="1"/>
</dbReference>
<dbReference type="InterPro" id="IPR019734">
    <property type="entry name" value="TPR_rpt"/>
</dbReference>
<evidence type="ECO:0000256" key="3">
    <source>
        <dbReference type="ARBA" id="ARBA00022553"/>
    </source>
</evidence>
<dbReference type="Pfam" id="PF02518">
    <property type="entry name" value="HATPase_c"/>
    <property type="match status" value="1"/>
</dbReference>
<dbReference type="SMART" id="SM00388">
    <property type="entry name" value="HisKA"/>
    <property type="match status" value="1"/>
</dbReference>
<dbReference type="SUPFAM" id="SSF48452">
    <property type="entry name" value="TPR-like"/>
    <property type="match status" value="1"/>
</dbReference>
<dbReference type="OrthoDB" id="4457677at2"/>
<keyword evidence="4" id="KW-0902">Two-component regulatory system</keyword>
<dbReference type="Gene3D" id="3.30.565.10">
    <property type="entry name" value="Histidine kinase-like ATPase, C-terminal domain"/>
    <property type="match status" value="1"/>
</dbReference>
<keyword evidence="3 5" id="KW-0597">Phosphoprotein</keyword>
<dbReference type="EMBL" id="REFC01000016">
    <property type="protein sequence ID" value="RMA56756.1"/>
    <property type="molecule type" value="Genomic_DNA"/>
</dbReference>
<feature type="domain" description="Response regulatory" evidence="8">
    <location>
        <begin position="639"/>
        <end position="753"/>
    </location>
</feature>
<evidence type="ECO:0000259" key="7">
    <source>
        <dbReference type="PROSITE" id="PS50109"/>
    </source>
</evidence>
<evidence type="ECO:0000256" key="1">
    <source>
        <dbReference type="ARBA" id="ARBA00000085"/>
    </source>
</evidence>
<dbReference type="PROSITE" id="PS50109">
    <property type="entry name" value="HIS_KIN"/>
    <property type="match status" value="1"/>
</dbReference>
<proteinExistence type="predicted"/>
<dbReference type="PROSITE" id="PS50110">
    <property type="entry name" value="RESPONSE_REGULATORY"/>
    <property type="match status" value="1"/>
</dbReference>
<dbReference type="SMART" id="SM00028">
    <property type="entry name" value="TPR"/>
    <property type="match status" value="3"/>
</dbReference>
<evidence type="ECO:0000259" key="8">
    <source>
        <dbReference type="PROSITE" id="PS50110"/>
    </source>
</evidence>
<name>A0A3L9Y7Q9_9FLAO</name>
<evidence type="ECO:0000256" key="5">
    <source>
        <dbReference type="PROSITE-ProRule" id="PRU00169"/>
    </source>
</evidence>
<comment type="catalytic activity">
    <reaction evidence="1">
        <text>ATP + protein L-histidine = ADP + protein N-phospho-L-histidine.</text>
        <dbReference type="EC" id="2.7.13.3"/>
    </reaction>
</comment>
<feature type="domain" description="Histidine kinase" evidence="7">
    <location>
        <begin position="396"/>
        <end position="616"/>
    </location>
</feature>
<dbReference type="InterPro" id="IPR011006">
    <property type="entry name" value="CheY-like_superfamily"/>
</dbReference>
<dbReference type="Gene3D" id="1.10.287.130">
    <property type="match status" value="1"/>
</dbReference>
<dbReference type="InterPro" id="IPR011990">
    <property type="entry name" value="TPR-like_helical_dom_sf"/>
</dbReference>
<feature type="transmembrane region" description="Helical" evidence="6">
    <location>
        <begin position="338"/>
        <end position="357"/>
    </location>
</feature>
<dbReference type="EC" id="2.7.13.3" evidence="2"/>
<dbReference type="InterPro" id="IPR036890">
    <property type="entry name" value="HATPase_C_sf"/>
</dbReference>
<dbReference type="SUPFAM" id="SSF55874">
    <property type="entry name" value="ATPase domain of HSP90 chaperone/DNA topoisomerase II/histidine kinase"/>
    <property type="match status" value="1"/>
</dbReference>
<organism evidence="9 10">
    <name type="scientific">Ulvibacter antarcticus</name>
    <dbReference type="NCBI Taxonomy" id="442714"/>
    <lineage>
        <taxon>Bacteria</taxon>
        <taxon>Pseudomonadati</taxon>
        <taxon>Bacteroidota</taxon>
        <taxon>Flavobacteriia</taxon>
        <taxon>Flavobacteriales</taxon>
        <taxon>Flavobacteriaceae</taxon>
        <taxon>Ulvibacter</taxon>
    </lineage>
</organism>
<dbReference type="Gene3D" id="1.25.40.10">
    <property type="entry name" value="Tetratricopeptide repeat domain"/>
    <property type="match status" value="2"/>
</dbReference>
<sequence length="762" mass="87432">MKLSTTLLLATCLLFSDLSGQNKPVSIQDTLKLSESEIKIKKIDSLRRYTRNQFYQNNFDITIEVGQETLKLAKEINDLKTIFSIYSIMGNAFLKIEDTTQAKRIFSKALAEAERIKAINDAAPDKSSQVNYNYDRSIITAKIDLGNYYALQEKAKPAIKLYHEAIPLAEKLKDSSHLFILNFNIAELNLDLKNLEESEFYVNETNRYIEKKQIVEAYRAVAKLNLGRLYLLKNYPALARTELRQCIELAEKSGYTEANIEGHEFYAQSEAMLGNYEASYRLVMKVDSLKSEKYKTDKIEAIETVTAKFKLDQYEKDLEAKIKENEYNKQATKRETTILWIKIAATILFVFSIFLFISDRRRRKLLIDLTKKNIQYLKAKEKTEELSKAKTVLFSKITHELRTPMYGIIGISSLLIKDKKIKEHSEDLRSLKFSADYLLSLINNVLQLTAIDSDNKKKLNKAEFNIYDLIKNVVESAKFINTANPNKYTISITNDIPKLLIGDQEKLSQILMNLVGNSSKFTDAGEIKIELNRLEDLNDQIQIGFCISDTGIGISREMQREMFNEFSHSKTTDNFHGTGLGLPIVKKLLEMHKSEIEISSELGAGTTVNFVLLFERSVNEEEENDSLENRDPEKFKNKRILAVDDNKINLIVTKKTLELYGADVTIVESGRKSIELLRKESFDLILMDINMPEMSGFETTVIIRTFNTEIPIVALTAVELEKVTEESSFDLMNDLIIKPFKNDYFINKIASHLNLDKFVRTF</sequence>
<dbReference type="InterPro" id="IPR004358">
    <property type="entry name" value="Sig_transdc_His_kin-like_C"/>
</dbReference>
<dbReference type="SMART" id="SM00448">
    <property type="entry name" value="REC"/>
    <property type="match status" value="1"/>
</dbReference>
<dbReference type="SUPFAM" id="SSF47384">
    <property type="entry name" value="Homodimeric domain of signal transducing histidine kinase"/>
    <property type="match status" value="1"/>
</dbReference>
<evidence type="ECO:0000256" key="6">
    <source>
        <dbReference type="SAM" id="Phobius"/>
    </source>
</evidence>
<evidence type="ECO:0000313" key="9">
    <source>
        <dbReference type="EMBL" id="RMA56756.1"/>
    </source>
</evidence>
<dbReference type="Pfam" id="PF00512">
    <property type="entry name" value="HisKA"/>
    <property type="match status" value="1"/>
</dbReference>
<evidence type="ECO:0000256" key="2">
    <source>
        <dbReference type="ARBA" id="ARBA00012438"/>
    </source>
</evidence>
<protein>
    <recommendedName>
        <fullName evidence="2">histidine kinase</fullName>
        <ecNumber evidence="2">2.7.13.3</ecNumber>
    </recommendedName>
</protein>
<dbReference type="InterPro" id="IPR036097">
    <property type="entry name" value="HisK_dim/P_sf"/>
</dbReference>
<keyword evidence="6" id="KW-0812">Transmembrane</keyword>
<comment type="caution">
    <text evidence="9">The sequence shown here is derived from an EMBL/GenBank/DDBJ whole genome shotgun (WGS) entry which is preliminary data.</text>
</comment>
<evidence type="ECO:0000256" key="4">
    <source>
        <dbReference type="ARBA" id="ARBA00023012"/>
    </source>
</evidence>
<evidence type="ECO:0000313" key="10">
    <source>
        <dbReference type="Proteomes" id="UP000271339"/>
    </source>
</evidence>
<dbReference type="InterPro" id="IPR005467">
    <property type="entry name" value="His_kinase_dom"/>
</dbReference>
<dbReference type="Proteomes" id="UP000271339">
    <property type="component" value="Unassembled WGS sequence"/>
</dbReference>
<dbReference type="InterPro" id="IPR003661">
    <property type="entry name" value="HisK_dim/P_dom"/>
</dbReference>
<keyword evidence="6" id="KW-0472">Membrane</keyword>
<reference evidence="9 10" key="1">
    <citation type="submission" date="2018-10" db="EMBL/GenBank/DDBJ databases">
        <title>Genomic Encyclopedia of Archaeal and Bacterial Type Strains, Phase II (KMG-II): from individual species to whole genera.</title>
        <authorList>
            <person name="Goeker M."/>
        </authorList>
    </citation>
    <scope>NUCLEOTIDE SEQUENCE [LARGE SCALE GENOMIC DNA]</scope>
    <source>
        <strain evidence="9 10">DSM 23424</strain>
    </source>
</reference>
<keyword evidence="6" id="KW-1133">Transmembrane helix</keyword>
<dbReference type="Pfam" id="PF00072">
    <property type="entry name" value="Response_reg"/>
    <property type="match status" value="1"/>
</dbReference>
<accession>A0A3L9Y7Q9</accession>
<dbReference type="SMART" id="SM00387">
    <property type="entry name" value="HATPase_c"/>
    <property type="match status" value="1"/>
</dbReference>
<dbReference type="RefSeq" id="WP_121908797.1">
    <property type="nucleotide sequence ID" value="NZ_REFC01000016.1"/>
</dbReference>
<dbReference type="SUPFAM" id="SSF52172">
    <property type="entry name" value="CheY-like"/>
    <property type="match status" value="1"/>
</dbReference>
<dbReference type="Gene3D" id="3.40.50.2300">
    <property type="match status" value="1"/>
</dbReference>
<feature type="modified residue" description="4-aspartylphosphate" evidence="5">
    <location>
        <position position="688"/>
    </location>
</feature>